<proteinExistence type="predicted"/>
<accession>A0A1H5AGW8</accession>
<evidence type="ECO:0000313" key="2">
    <source>
        <dbReference type="EMBL" id="SED41315.1"/>
    </source>
</evidence>
<dbReference type="STRING" id="67331.SAMN04490357_4741"/>
<reference evidence="2 3" key="1">
    <citation type="submission" date="2016-10" db="EMBL/GenBank/DDBJ databases">
        <authorList>
            <person name="de Groot N.N."/>
        </authorList>
    </citation>
    <scope>NUCLEOTIDE SEQUENCE [LARGE SCALE GENOMIC DNA]</scope>
    <source>
        <strain evidence="2 3">DSM 40306</strain>
    </source>
</reference>
<gene>
    <name evidence="2" type="ORF">SAMN04490357_4741</name>
</gene>
<evidence type="ECO:0000313" key="3">
    <source>
        <dbReference type="Proteomes" id="UP000182375"/>
    </source>
</evidence>
<dbReference type="EMBL" id="FNTD01000004">
    <property type="protein sequence ID" value="SED41315.1"/>
    <property type="molecule type" value="Genomic_DNA"/>
</dbReference>
<evidence type="ECO:0000256" key="1">
    <source>
        <dbReference type="SAM" id="MobiDB-lite"/>
    </source>
</evidence>
<protein>
    <submittedName>
        <fullName evidence="2">Uncharacterized protein</fullName>
    </submittedName>
</protein>
<feature type="compositionally biased region" description="Basic and acidic residues" evidence="1">
    <location>
        <begin position="35"/>
        <end position="52"/>
    </location>
</feature>
<dbReference type="Proteomes" id="UP000182375">
    <property type="component" value="Unassembled WGS sequence"/>
</dbReference>
<name>A0A1H5AGW8_9ACTN</name>
<organism evidence="2 3">
    <name type="scientific">Streptomyces misionensis</name>
    <dbReference type="NCBI Taxonomy" id="67331"/>
    <lineage>
        <taxon>Bacteria</taxon>
        <taxon>Bacillati</taxon>
        <taxon>Actinomycetota</taxon>
        <taxon>Actinomycetes</taxon>
        <taxon>Kitasatosporales</taxon>
        <taxon>Streptomycetaceae</taxon>
        <taxon>Streptomyces</taxon>
    </lineage>
</organism>
<sequence length="52" mass="5530">MPPSRPPRQPGPAPVPMQTLLAACAAAAVISRPPRAPEPRAPRRPDQTRRAA</sequence>
<dbReference type="PROSITE" id="PS51257">
    <property type="entry name" value="PROKAR_LIPOPROTEIN"/>
    <property type="match status" value="1"/>
</dbReference>
<dbReference type="AlphaFoldDB" id="A0A1H5AGW8"/>
<feature type="region of interest" description="Disordered" evidence="1">
    <location>
        <begin position="30"/>
        <end position="52"/>
    </location>
</feature>